<sequence length="220" mass="22508">MLRTTKIGRPARGRAWHRINRLTAAAVLMAAGVLPFSLTAAAAAPAANTHVGSEASATTAQDEPNVLKCTGRGVLKTTDGQTIGLAPKVVTVGGSSDLTCVDDVGKSYTVLIETTEQAIEASCYSAALGAGEAMVTWTDAQGRQQSGTVKATPDPGSYTSGTLEATSGPHVGYVGRVSGSPVDFIQADVSMQCVSAALTPSPSDDLHTYTGTVELTLIKI</sequence>
<gene>
    <name evidence="2" type="ORF">C8D87_103798</name>
</gene>
<evidence type="ECO:0000313" key="3">
    <source>
        <dbReference type="Proteomes" id="UP000248714"/>
    </source>
</evidence>
<dbReference type="Proteomes" id="UP000248714">
    <property type="component" value="Unassembled WGS sequence"/>
</dbReference>
<organism evidence="2 3">
    <name type="scientific">Lentzea atacamensis</name>
    <dbReference type="NCBI Taxonomy" id="531938"/>
    <lineage>
        <taxon>Bacteria</taxon>
        <taxon>Bacillati</taxon>
        <taxon>Actinomycetota</taxon>
        <taxon>Actinomycetes</taxon>
        <taxon>Pseudonocardiales</taxon>
        <taxon>Pseudonocardiaceae</taxon>
        <taxon>Lentzea</taxon>
    </lineage>
</organism>
<keyword evidence="3" id="KW-1185">Reference proteome</keyword>
<proteinExistence type="predicted"/>
<keyword evidence="1" id="KW-0732">Signal</keyword>
<evidence type="ECO:0000313" key="2">
    <source>
        <dbReference type="EMBL" id="RAS67459.1"/>
    </source>
</evidence>
<reference evidence="2 3" key="1">
    <citation type="submission" date="2018-06" db="EMBL/GenBank/DDBJ databases">
        <title>Genomic Encyclopedia of Type Strains, Phase IV (KMG-IV): sequencing the most valuable type-strain genomes for metagenomic binning, comparative biology and taxonomic classification.</title>
        <authorList>
            <person name="Goeker M."/>
        </authorList>
    </citation>
    <scope>NUCLEOTIDE SEQUENCE [LARGE SCALE GENOMIC DNA]</scope>
    <source>
        <strain evidence="2 3">DSM 45479</strain>
    </source>
</reference>
<evidence type="ECO:0000256" key="1">
    <source>
        <dbReference type="SAM" id="SignalP"/>
    </source>
</evidence>
<name>A0ABX9EBC1_9PSEU</name>
<feature type="chain" id="PRO_5045305313" description="Ig-like domain-containing protein" evidence="1">
    <location>
        <begin position="43"/>
        <end position="220"/>
    </location>
</feature>
<evidence type="ECO:0008006" key="4">
    <source>
        <dbReference type="Google" id="ProtNLM"/>
    </source>
</evidence>
<accession>A0ABX9EBC1</accession>
<comment type="caution">
    <text evidence="2">The sequence shown here is derived from an EMBL/GenBank/DDBJ whole genome shotgun (WGS) entry which is preliminary data.</text>
</comment>
<feature type="signal peptide" evidence="1">
    <location>
        <begin position="1"/>
        <end position="42"/>
    </location>
</feature>
<protein>
    <recommendedName>
        <fullName evidence="4">Ig-like domain-containing protein</fullName>
    </recommendedName>
</protein>
<dbReference type="EMBL" id="QLTT01000003">
    <property type="protein sequence ID" value="RAS67459.1"/>
    <property type="molecule type" value="Genomic_DNA"/>
</dbReference>